<dbReference type="AlphaFoldDB" id="A0A2U1M754"/>
<protein>
    <submittedName>
        <fullName evidence="1">Uncharacterized protein</fullName>
    </submittedName>
</protein>
<keyword evidence="2" id="KW-1185">Reference proteome</keyword>
<evidence type="ECO:0000313" key="1">
    <source>
        <dbReference type="EMBL" id="PWA57095.1"/>
    </source>
</evidence>
<dbReference type="Proteomes" id="UP000245207">
    <property type="component" value="Unassembled WGS sequence"/>
</dbReference>
<name>A0A2U1M754_ARTAN</name>
<evidence type="ECO:0000313" key="2">
    <source>
        <dbReference type="Proteomes" id="UP000245207"/>
    </source>
</evidence>
<organism evidence="1 2">
    <name type="scientific">Artemisia annua</name>
    <name type="common">Sweet wormwood</name>
    <dbReference type="NCBI Taxonomy" id="35608"/>
    <lineage>
        <taxon>Eukaryota</taxon>
        <taxon>Viridiplantae</taxon>
        <taxon>Streptophyta</taxon>
        <taxon>Embryophyta</taxon>
        <taxon>Tracheophyta</taxon>
        <taxon>Spermatophyta</taxon>
        <taxon>Magnoliopsida</taxon>
        <taxon>eudicotyledons</taxon>
        <taxon>Gunneridae</taxon>
        <taxon>Pentapetalae</taxon>
        <taxon>asterids</taxon>
        <taxon>campanulids</taxon>
        <taxon>Asterales</taxon>
        <taxon>Asteraceae</taxon>
        <taxon>Asteroideae</taxon>
        <taxon>Anthemideae</taxon>
        <taxon>Artemisiinae</taxon>
        <taxon>Artemisia</taxon>
    </lineage>
</organism>
<dbReference type="EMBL" id="PKPP01006262">
    <property type="protein sequence ID" value="PWA57095.1"/>
    <property type="molecule type" value="Genomic_DNA"/>
</dbReference>
<comment type="caution">
    <text evidence="1">The sequence shown here is derived from an EMBL/GenBank/DDBJ whole genome shotgun (WGS) entry which is preliminary data.</text>
</comment>
<reference evidence="1 2" key="1">
    <citation type="journal article" date="2018" name="Mol. Plant">
        <title>The genome of Artemisia annua provides insight into the evolution of Asteraceae family and artemisinin biosynthesis.</title>
        <authorList>
            <person name="Shen Q."/>
            <person name="Zhang L."/>
            <person name="Liao Z."/>
            <person name="Wang S."/>
            <person name="Yan T."/>
            <person name="Shi P."/>
            <person name="Liu M."/>
            <person name="Fu X."/>
            <person name="Pan Q."/>
            <person name="Wang Y."/>
            <person name="Lv Z."/>
            <person name="Lu X."/>
            <person name="Zhang F."/>
            <person name="Jiang W."/>
            <person name="Ma Y."/>
            <person name="Chen M."/>
            <person name="Hao X."/>
            <person name="Li L."/>
            <person name="Tang Y."/>
            <person name="Lv G."/>
            <person name="Zhou Y."/>
            <person name="Sun X."/>
            <person name="Brodelius P.E."/>
            <person name="Rose J.K.C."/>
            <person name="Tang K."/>
        </authorList>
    </citation>
    <scope>NUCLEOTIDE SEQUENCE [LARGE SCALE GENOMIC DNA]</scope>
    <source>
        <strain evidence="2">cv. Huhao1</strain>
        <tissue evidence="1">Leaf</tissue>
    </source>
</reference>
<sequence>MGCGMSRSNLMDEGMAAFGARLTLHHKPNSEPPMLLNNETSIFHEPPVLQKINTVDVNHGDHDNSDGEPPMWLGSPSFREYVQFVPDDDHVATKGAVTVIGIHGGENLTCNRKDCIWEDSKGMDQEDKKDTRGGRFRKVFHVQRATFWPTDASHVGHAKATRKVA</sequence>
<accession>A0A2U1M754</accession>
<proteinExistence type="predicted"/>
<dbReference type="OrthoDB" id="1462045at2759"/>
<gene>
    <name evidence="1" type="ORF">CTI12_AA412530</name>
</gene>